<dbReference type="AlphaFoldDB" id="A0A0A1U0Y0"/>
<protein>
    <recommendedName>
        <fullName evidence="3">Leucine rich repeat containing protein BspA family protein</fullName>
    </recommendedName>
</protein>
<evidence type="ECO:0008006" key="3">
    <source>
        <dbReference type="Google" id="ProtNLM"/>
    </source>
</evidence>
<dbReference type="RefSeq" id="XP_004254457.1">
    <property type="nucleotide sequence ID" value="XM_004254409.1"/>
</dbReference>
<dbReference type="EMBL" id="KB206817">
    <property type="protein sequence ID" value="ELP87686.1"/>
    <property type="molecule type" value="Genomic_DNA"/>
</dbReference>
<dbReference type="SUPFAM" id="SSF52058">
    <property type="entry name" value="L domain-like"/>
    <property type="match status" value="1"/>
</dbReference>
<dbReference type="GeneID" id="14886661"/>
<dbReference type="Pfam" id="PF13306">
    <property type="entry name" value="LRR_5"/>
    <property type="match status" value="1"/>
</dbReference>
<name>A0A0A1U0Y0_ENTIV</name>
<sequence>MARLDGYHMMIVSKYFTLFEDFVKVEMLNKKFFKNTEKFHSNPIPLTNINLKYFAKVETLNIYNETDDDFGYEVLTSNTTYPQNVRNLFFKVNVWYEVSYKKYVESSKAFLDKVSFKNLVLVNFKDLNSEVISPNIRVIGERCFRYAPITDIVIPPTVIKFKNNVFENATRLSHISFPQTVWNIPQSMCLNCCLYSLNLSFGVTKISSFAFTNNSLSMITLPESLEIIEDMAFANNNLLKDITIPKSVKVLKENAFYKCKKLKKMKVFNKDIIENNYGILDKINIEMYQ</sequence>
<organism evidence="1 2">
    <name type="scientific">Entamoeba invadens IP1</name>
    <dbReference type="NCBI Taxonomy" id="370355"/>
    <lineage>
        <taxon>Eukaryota</taxon>
        <taxon>Amoebozoa</taxon>
        <taxon>Evosea</taxon>
        <taxon>Archamoebae</taxon>
        <taxon>Mastigamoebida</taxon>
        <taxon>Entamoebidae</taxon>
        <taxon>Entamoeba</taxon>
    </lineage>
</organism>
<dbReference type="InterPro" id="IPR032675">
    <property type="entry name" value="LRR_dom_sf"/>
</dbReference>
<dbReference type="InterPro" id="IPR026906">
    <property type="entry name" value="LRR_5"/>
</dbReference>
<dbReference type="VEuPathDB" id="AmoebaDB:EIN_383000"/>
<dbReference type="Proteomes" id="UP000014680">
    <property type="component" value="Unassembled WGS sequence"/>
</dbReference>
<dbReference type="Gene3D" id="3.80.10.10">
    <property type="entry name" value="Ribonuclease Inhibitor"/>
    <property type="match status" value="1"/>
</dbReference>
<evidence type="ECO:0000313" key="2">
    <source>
        <dbReference type="Proteomes" id="UP000014680"/>
    </source>
</evidence>
<keyword evidence="2" id="KW-1185">Reference proteome</keyword>
<reference evidence="1 2" key="1">
    <citation type="submission" date="2012-10" db="EMBL/GenBank/DDBJ databases">
        <authorList>
            <person name="Zafar N."/>
            <person name="Inman J."/>
            <person name="Hall N."/>
            <person name="Lorenzi H."/>
            <person name="Caler E."/>
        </authorList>
    </citation>
    <scope>NUCLEOTIDE SEQUENCE [LARGE SCALE GENOMIC DNA]</scope>
    <source>
        <strain evidence="1 2">IP1</strain>
    </source>
</reference>
<gene>
    <name evidence="1" type="ORF">EIN_383000</name>
</gene>
<evidence type="ECO:0000313" key="1">
    <source>
        <dbReference type="EMBL" id="ELP87686.1"/>
    </source>
</evidence>
<accession>A0A0A1U0Y0</accession>
<dbReference type="KEGG" id="eiv:EIN_383000"/>
<proteinExistence type="predicted"/>